<dbReference type="Gene3D" id="2.40.37.10">
    <property type="entry name" value="Lyase, Ornithine Decarboxylase, Chain A, domain 1"/>
    <property type="match status" value="1"/>
</dbReference>
<feature type="modified residue" description="N6-(pyridoxal phosphate)lysine" evidence="3">
    <location>
        <position position="58"/>
    </location>
</feature>
<evidence type="ECO:0000313" key="8">
    <source>
        <dbReference type="EMBL" id="OBX33974.1"/>
    </source>
</evidence>
<evidence type="ECO:0000313" key="9">
    <source>
        <dbReference type="Proteomes" id="UP000092504"/>
    </source>
</evidence>
<dbReference type="EMBL" id="MAJD01000002">
    <property type="protein sequence ID" value="OBX33974.1"/>
    <property type="molecule type" value="Genomic_DNA"/>
</dbReference>
<evidence type="ECO:0000259" key="6">
    <source>
        <dbReference type="Pfam" id="PF00278"/>
    </source>
</evidence>
<dbReference type="GO" id="GO:0008836">
    <property type="term" value="F:diaminopimelate decarboxylase activity"/>
    <property type="evidence" value="ECO:0007669"/>
    <property type="project" value="TreeGrafter"/>
</dbReference>
<proteinExistence type="inferred from homology"/>
<dbReference type="SUPFAM" id="SSF50621">
    <property type="entry name" value="Alanine racemase C-terminal domain-like"/>
    <property type="match status" value="1"/>
</dbReference>
<keyword evidence="2 3" id="KW-0663">Pyridoxal phosphate</keyword>
<dbReference type="PRINTS" id="PR01179">
    <property type="entry name" value="ODADCRBXLASE"/>
</dbReference>
<feature type="domain" description="Orn/DAP/Arg decarboxylase 2 N-terminal" evidence="7">
    <location>
        <begin position="38"/>
        <end position="283"/>
    </location>
</feature>
<evidence type="ECO:0000256" key="1">
    <source>
        <dbReference type="ARBA" id="ARBA00001933"/>
    </source>
</evidence>
<comment type="cofactor">
    <cofactor evidence="1 3">
        <name>pyridoxal 5'-phosphate</name>
        <dbReference type="ChEBI" id="CHEBI:597326"/>
    </cofactor>
</comment>
<dbReference type="InterPro" id="IPR022644">
    <property type="entry name" value="De-COase2_N"/>
</dbReference>
<gene>
    <name evidence="8" type="primary">btrK</name>
    <name evidence="8" type="ORF">A8U91_03018</name>
</gene>
<dbReference type="CDD" id="cd06843">
    <property type="entry name" value="PLPDE_III_PvsE_like"/>
    <property type="match status" value="1"/>
</dbReference>
<dbReference type="InterPro" id="IPR000183">
    <property type="entry name" value="Orn/DAP/Arg_de-COase"/>
</dbReference>
<evidence type="ECO:0000259" key="7">
    <source>
        <dbReference type="Pfam" id="PF02784"/>
    </source>
</evidence>
<evidence type="ECO:0000256" key="2">
    <source>
        <dbReference type="ARBA" id="ARBA00022898"/>
    </source>
</evidence>
<dbReference type="Pfam" id="PF00278">
    <property type="entry name" value="Orn_DAP_Arg_deC"/>
    <property type="match status" value="1"/>
</dbReference>
<feature type="domain" description="Orn/DAP/Arg decarboxylase 2 C-terminal" evidence="6">
    <location>
        <begin position="284"/>
        <end position="377"/>
    </location>
</feature>
<feature type="active site" description="Proton donor" evidence="3">
    <location>
        <position position="350"/>
    </location>
</feature>
<organism evidence="8 9">
    <name type="scientific">Halomonas elongata</name>
    <dbReference type="NCBI Taxonomy" id="2746"/>
    <lineage>
        <taxon>Bacteria</taxon>
        <taxon>Pseudomonadati</taxon>
        <taxon>Pseudomonadota</taxon>
        <taxon>Gammaproteobacteria</taxon>
        <taxon>Oceanospirillales</taxon>
        <taxon>Halomonadaceae</taxon>
        <taxon>Halomonas</taxon>
    </lineage>
</organism>
<dbReference type="Gene3D" id="3.20.20.10">
    <property type="entry name" value="Alanine racemase"/>
    <property type="match status" value="1"/>
</dbReference>
<dbReference type="SUPFAM" id="SSF51419">
    <property type="entry name" value="PLP-binding barrel"/>
    <property type="match status" value="1"/>
</dbReference>
<dbReference type="InterPro" id="IPR022643">
    <property type="entry name" value="De-COase2_C"/>
</dbReference>
<evidence type="ECO:0000256" key="3">
    <source>
        <dbReference type="PIRSR" id="PIRSR600183-50"/>
    </source>
</evidence>
<comment type="similarity">
    <text evidence="4">Belongs to the Orn/Lys/Arg decarboxylase class-II family.</text>
</comment>
<accession>A0A1B8NVD1</accession>
<reference evidence="8 9" key="1">
    <citation type="submission" date="2016-06" db="EMBL/GenBank/DDBJ databases">
        <title>Genome sequence of halotolerant plant growth promoting strain of Halomonas elongata HEK1 isolated from salterns of Rann of Kutch, Gujarat, India.</title>
        <authorList>
            <person name="Gaba S."/>
            <person name="Singh R.N."/>
            <person name="Abrol S."/>
            <person name="Kaushik R."/>
            <person name="Saxena A.K."/>
        </authorList>
    </citation>
    <scope>NUCLEOTIDE SEQUENCE [LARGE SCALE GENOMIC DNA]</scope>
    <source>
        <strain evidence="8 9">HEK1</strain>
    </source>
</reference>
<name>A0A1B8NVD1_HALEL</name>
<protein>
    <submittedName>
        <fullName evidence="8">L-glutamyl-[BtrI acyl-carrier protein] decarboxylase</fullName>
        <ecNumber evidence="8">4.1.1.95</ecNumber>
    </submittedName>
</protein>
<dbReference type="InterPro" id="IPR029066">
    <property type="entry name" value="PLP-binding_barrel"/>
</dbReference>
<dbReference type="Pfam" id="PF02784">
    <property type="entry name" value="Orn_Arg_deC_N"/>
    <property type="match status" value="1"/>
</dbReference>
<dbReference type="PATRIC" id="fig|2746.7.peg.3103"/>
<dbReference type="PANTHER" id="PTHR43727">
    <property type="entry name" value="DIAMINOPIMELATE DECARBOXYLASE"/>
    <property type="match status" value="1"/>
</dbReference>
<keyword evidence="8" id="KW-0456">Lyase</keyword>
<dbReference type="AlphaFoldDB" id="A0A1B8NVD1"/>
<comment type="caution">
    <text evidence="8">The sequence shown here is derived from an EMBL/GenBank/DDBJ whole genome shotgun (WGS) entry which is preliminary data.</text>
</comment>
<dbReference type="GO" id="GO:0009089">
    <property type="term" value="P:lysine biosynthetic process via diaminopimelate"/>
    <property type="evidence" value="ECO:0007669"/>
    <property type="project" value="TreeGrafter"/>
</dbReference>
<sequence>MAEHFGIPEHIRDAIEAYRQACHDPMAAFFYDLPALAAQGSAMKAALSPGVELYYAIKANSEAAIIDTLAPVVDGLELSSGGEIERACACSTPRPWVLSGPGKLDSDMRAAMTRGVEAFHVESLGEVARLQTIAASLDRVQPVLVRINPSLPEDLSSRLRMAGTATPFGIDEAQLADAVRAVDDAPNLALVGFHVHAMSHQKCERRHQRLLASYLERWPRWRALARHPEQVIQLNVGGGIGVNYLQPSEQFDWPGLCRALERRLAAMHEPPLVRFEIGRFLSAFCGYYAIEVIDTKVSHGEGFLVCRGGTHQFRLPAAQGHDHPVIHLPRTPRRALGGESRPWTVVGQLCTPKDVLSRRQELQGVEAGDLLVLPLAGAYGYNISHADFLCHPRPDQVFVRESRESSVPETGGHRRAEPVD</sequence>
<dbReference type="EC" id="4.1.1.95" evidence="8"/>
<dbReference type="Proteomes" id="UP000092504">
    <property type="component" value="Unassembled WGS sequence"/>
</dbReference>
<evidence type="ECO:0000256" key="5">
    <source>
        <dbReference type="SAM" id="MobiDB-lite"/>
    </source>
</evidence>
<dbReference type="InterPro" id="IPR009006">
    <property type="entry name" value="Ala_racemase/Decarboxylase_C"/>
</dbReference>
<evidence type="ECO:0000256" key="4">
    <source>
        <dbReference type="RuleBase" id="RU003737"/>
    </source>
</evidence>
<dbReference type="PANTHER" id="PTHR43727:SF2">
    <property type="entry name" value="GROUP IV DECARBOXYLASE"/>
    <property type="match status" value="1"/>
</dbReference>
<feature type="region of interest" description="Disordered" evidence="5">
    <location>
        <begin position="401"/>
        <end position="420"/>
    </location>
</feature>